<dbReference type="PANTHER" id="PTHR33434:SF2">
    <property type="entry name" value="FATTY ACID-BINDING PROTEIN TM_1468"/>
    <property type="match status" value="1"/>
</dbReference>
<evidence type="ECO:0000256" key="1">
    <source>
        <dbReference type="ARBA" id="ARBA00023121"/>
    </source>
</evidence>
<dbReference type="AlphaFoldDB" id="A0AAE3B057"/>
<dbReference type="PANTHER" id="PTHR33434">
    <property type="entry name" value="DEGV DOMAIN-CONTAINING PROTEIN DR_1986-RELATED"/>
    <property type="match status" value="1"/>
</dbReference>
<evidence type="ECO:0000313" key="3">
    <source>
        <dbReference type="Proteomes" id="UP001199355"/>
    </source>
</evidence>
<protein>
    <submittedName>
        <fullName evidence="2">DegV family protein</fullName>
    </submittedName>
</protein>
<name>A0AAE3B057_9FIRM</name>
<evidence type="ECO:0000313" key="2">
    <source>
        <dbReference type="EMBL" id="MCC2168965.1"/>
    </source>
</evidence>
<proteinExistence type="predicted"/>
<gene>
    <name evidence="2" type="ORF">LKD45_14930</name>
</gene>
<dbReference type="EMBL" id="JAJEQF010000053">
    <property type="protein sequence ID" value="MCC2168965.1"/>
    <property type="molecule type" value="Genomic_DNA"/>
</dbReference>
<dbReference type="SUPFAM" id="SSF82549">
    <property type="entry name" value="DAK1/DegV-like"/>
    <property type="match status" value="1"/>
</dbReference>
<dbReference type="NCBIfam" id="TIGR00762">
    <property type="entry name" value="DegV"/>
    <property type="match status" value="1"/>
</dbReference>
<keyword evidence="1" id="KW-0446">Lipid-binding</keyword>
<dbReference type="Pfam" id="PF02645">
    <property type="entry name" value="DegV"/>
    <property type="match status" value="1"/>
</dbReference>
<accession>A0AAE3B057</accession>
<dbReference type="Gene3D" id="3.40.50.10170">
    <property type="match status" value="1"/>
</dbReference>
<dbReference type="GO" id="GO:0008289">
    <property type="term" value="F:lipid binding"/>
    <property type="evidence" value="ECO:0007669"/>
    <property type="project" value="UniProtKB-KW"/>
</dbReference>
<dbReference type="InterPro" id="IPR003797">
    <property type="entry name" value="DegV"/>
</dbReference>
<dbReference type="InterPro" id="IPR043168">
    <property type="entry name" value="DegV_C"/>
</dbReference>
<sequence length="282" mass="30563">MVKIISDSTCDLTPDLLSKYDIDILPLHILLGEKEYKDGINITPDQIYSWSDANKTTPKTSAPALSETIELFRPYVEEGRNIVCFSISNSMSSSGNVMQLAAEELNAQDLITVIDSANLSTGIGLLVIEAAILAQNNKTAAEISVAVESLKPYVRASFVVDTLTYLHRGGRCSAIAAMAGGLLKLHPQIIVEHGAMKPTKKYRGKMDSVILSYVKDMEPALKHARPDRVFITHSGCEPTIINAVRSYLEGLGIFREILETRAGGVISSHCGPGTLGVLFIES</sequence>
<keyword evidence="3" id="KW-1185">Reference proteome</keyword>
<reference evidence="2 3" key="1">
    <citation type="submission" date="2021-10" db="EMBL/GenBank/DDBJ databases">
        <title>Anaerobic single-cell dispensing facilitates the cultivation of human gut bacteria.</title>
        <authorList>
            <person name="Afrizal A."/>
        </authorList>
    </citation>
    <scope>NUCLEOTIDE SEQUENCE [LARGE SCALE GENOMIC DNA]</scope>
    <source>
        <strain evidence="2 3">CLA-AA-H244</strain>
    </source>
</reference>
<organism evidence="2 3">
    <name type="scientific">Gallintestinimicrobium propionicum</name>
    <dbReference type="NCBI Taxonomy" id="2981770"/>
    <lineage>
        <taxon>Bacteria</taxon>
        <taxon>Bacillati</taxon>
        <taxon>Bacillota</taxon>
        <taxon>Clostridia</taxon>
        <taxon>Lachnospirales</taxon>
        <taxon>Lachnospiraceae</taxon>
        <taxon>Gallintestinimicrobium</taxon>
    </lineage>
</organism>
<dbReference type="Gene3D" id="3.30.1180.10">
    <property type="match status" value="1"/>
</dbReference>
<dbReference type="PROSITE" id="PS51482">
    <property type="entry name" value="DEGV"/>
    <property type="match status" value="1"/>
</dbReference>
<dbReference type="InterPro" id="IPR050270">
    <property type="entry name" value="DegV_domain_contain"/>
</dbReference>
<comment type="caution">
    <text evidence="2">The sequence shown here is derived from an EMBL/GenBank/DDBJ whole genome shotgun (WGS) entry which is preliminary data.</text>
</comment>
<dbReference type="Proteomes" id="UP001199355">
    <property type="component" value="Unassembled WGS sequence"/>
</dbReference>
<dbReference type="RefSeq" id="WP_021915024.1">
    <property type="nucleotide sequence ID" value="NZ_JAJEQF010000053.1"/>
</dbReference>